<evidence type="ECO:0000313" key="8">
    <source>
        <dbReference type="EMBL" id="NYD20522.1"/>
    </source>
</evidence>
<comment type="similarity">
    <text evidence="6">Belongs to the MIP/aquaporin (TC 1.A.8) family.</text>
</comment>
<dbReference type="AlphaFoldDB" id="A0A7Y9AR89"/>
<gene>
    <name evidence="8" type="ORF">BJ968_000062</name>
</gene>
<dbReference type="InterPro" id="IPR022357">
    <property type="entry name" value="MIP_CS"/>
</dbReference>
<dbReference type="GO" id="GO:0016020">
    <property type="term" value="C:membrane"/>
    <property type="evidence" value="ECO:0007669"/>
    <property type="project" value="UniProtKB-SubCell"/>
</dbReference>
<evidence type="ECO:0000313" key="9">
    <source>
        <dbReference type="Proteomes" id="UP000521922"/>
    </source>
</evidence>
<feature type="transmembrane region" description="Helical" evidence="7">
    <location>
        <begin position="174"/>
        <end position="193"/>
    </location>
</feature>
<proteinExistence type="inferred from homology"/>
<protein>
    <submittedName>
        <fullName evidence="8">MIP family channel proteins</fullName>
    </submittedName>
</protein>
<dbReference type="EMBL" id="JACCBB010000001">
    <property type="protein sequence ID" value="NYD20522.1"/>
    <property type="molecule type" value="Genomic_DNA"/>
</dbReference>
<feature type="transmembrane region" description="Helical" evidence="7">
    <location>
        <begin position="99"/>
        <end position="118"/>
    </location>
</feature>
<evidence type="ECO:0000256" key="3">
    <source>
        <dbReference type="ARBA" id="ARBA00022692"/>
    </source>
</evidence>
<name>A0A7Y9AR89_9ACTN</name>
<dbReference type="Proteomes" id="UP000521922">
    <property type="component" value="Unassembled WGS sequence"/>
</dbReference>
<dbReference type="PANTHER" id="PTHR45724">
    <property type="entry name" value="AQUAPORIN NIP2-1"/>
    <property type="match status" value="1"/>
</dbReference>
<dbReference type="InterPro" id="IPR000425">
    <property type="entry name" value="MIP"/>
</dbReference>
<feature type="transmembrane region" description="Helical" evidence="7">
    <location>
        <begin position="49"/>
        <end position="70"/>
    </location>
</feature>
<feature type="transmembrane region" description="Helical" evidence="7">
    <location>
        <begin position="21"/>
        <end position="43"/>
    </location>
</feature>
<keyword evidence="5 7" id="KW-0472">Membrane</keyword>
<evidence type="ECO:0000256" key="6">
    <source>
        <dbReference type="RuleBase" id="RU000477"/>
    </source>
</evidence>
<comment type="subcellular location">
    <subcellularLocation>
        <location evidence="1">Membrane</location>
        <topology evidence="1">Multi-pass membrane protein</topology>
    </subcellularLocation>
</comment>
<keyword evidence="2 6" id="KW-0813">Transport</keyword>
<keyword evidence="4 7" id="KW-1133">Transmembrane helix</keyword>
<dbReference type="SUPFAM" id="SSF81338">
    <property type="entry name" value="Aquaporin-like"/>
    <property type="match status" value="1"/>
</dbReference>
<dbReference type="PANTHER" id="PTHR45724:SF13">
    <property type="entry name" value="AQUAPORIN NIP1-1-RELATED"/>
    <property type="match status" value="1"/>
</dbReference>
<keyword evidence="3 6" id="KW-0812">Transmembrane</keyword>
<evidence type="ECO:0000256" key="5">
    <source>
        <dbReference type="ARBA" id="ARBA00023136"/>
    </source>
</evidence>
<dbReference type="GO" id="GO:0015267">
    <property type="term" value="F:channel activity"/>
    <property type="evidence" value="ECO:0007669"/>
    <property type="project" value="InterPro"/>
</dbReference>
<dbReference type="PROSITE" id="PS00221">
    <property type="entry name" value="MIP"/>
    <property type="match status" value="1"/>
</dbReference>
<feature type="transmembrane region" description="Helical" evidence="7">
    <location>
        <begin position="143"/>
        <end position="162"/>
    </location>
</feature>
<reference evidence="8 9" key="1">
    <citation type="submission" date="2020-07" db="EMBL/GenBank/DDBJ databases">
        <title>Sequencing the genomes of 1000 actinobacteria strains.</title>
        <authorList>
            <person name="Klenk H.-P."/>
        </authorList>
    </citation>
    <scope>NUCLEOTIDE SEQUENCE [LARGE SCALE GENOMIC DNA]</scope>
    <source>
        <strain evidence="8 9">DSM 7487</strain>
    </source>
</reference>
<dbReference type="InterPro" id="IPR023271">
    <property type="entry name" value="Aquaporin-like"/>
</dbReference>
<dbReference type="Pfam" id="PF00230">
    <property type="entry name" value="MIP"/>
    <property type="match status" value="1"/>
</dbReference>
<comment type="caution">
    <text evidence="8">The sequence shown here is derived from an EMBL/GenBank/DDBJ whole genome shotgun (WGS) entry which is preliminary data.</text>
</comment>
<feature type="transmembrane region" description="Helical" evidence="7">
    <location>
        <begin position="213"/>
        <end position="231"/>
    </location>
</feature>
<accession>A0A7Y9AR89</accession>
<dbReference type="RefSeq" id="WP_179748219.1">
    <property type="nucleotide sequence ID" value="NZ_BAAAGN010000002.1"/>
</dbReference>
<evidence type="ECO:0000256" key="1">
    <source>
        <dbReference type="ARBA" id="ARBA00004141"/>
    </source>
</evidence>
<dbReference type="PRINTS" id="PR00783">
    <property type="entry name" value="MINTRINSICP"/>
</dbReference>
<evidence type="ECO:0000256" key="7">
    <source>
        <dbReference type="SAM" id="Phobius"/>
    </source>
</evidence>
<evidence type="ECO:0000256" key="2">
    <source>
        <dbReference type="ARBA" id="ARBA00022448"/>
    </source>
</evidence>
<evidence type="ECO:0000256" key="4">
    <source>
        <dbReference type="ARBA" id="ARBA00022989"/>
    </source>
</evidence>
<sequence>MASGSRGLFGSQAGENVARAGAAELVGTFVLVLAGGATSVAAATTNPSVYDLFTIVAAFGLALTALVAGLGHVSGCHLNPAVTVGLAVTHRFPWRAVPVYVLAQLAGAVLASLATWAVHSGSGPSVVRASATVPAPGVSSGRAFFIEALITFVLVLVIIAVATDDRAPAAAAPLAVGAALAVCIFIAAPLTGGAVNPARAFGPAVVSGTFSGLWLYLLAPLVGGVVAAVCYDKLLAPAHAPEQAPAE</sequence>
<dbReference type="InterPro" id="IPR034294">
    <property type="entry name" value="Aquaporin_transptr"/>
</dbReference>
<keyword evidence="9" id="KW-1185">Reference proteome</keyword>
<dbReference type="Gene3D" id="1.20.1080.10">
    <property type="entry name" value="Glycerol uptake facilitator protein"/>
    <property type="match status" value="1"/>
</dbReference>
<organism evidence="8 9">
    <name type="scientific">Kineococcus aurantiacus</name>
    <dbReference type="NCBI Taxonomy" id="37633"/>
    <lineage>
        <taxon>Bacteria</taxon>
        <taxon>Bacillati</taxon>
        <taxon>Actinomycetota</taxon>
        <taxon>Actinomycetes</taxon>
        <taxon>Kineosporiales</taxon>
        <taxon>Kineosporiaceae</taxon>
        <taxon>Kineococcus</taxon>
    </lineage>
</organism>